<dbReference type="AlphaFoldDB" id="A0A0C3BNN9"/>
<feature type="region of interest" description="Disordered" evidence="1">
    <location>
        <begin position="342"/>
        <end position="367"/>
    </location>
</feature>
<dbReference type="Proteomes" id="UP000053424">
    <property type="component" value="Unassembled WGS sequence"/>
</dbReference>
<gene>
    <name evidence="2" type="ORF">M413DRAFT_448010</name>
</gene>
<reference evidence="2 3" key="1">
    <citation type="submission" date="2014-04" db="EMBL/GenBank/DDBJ databases">
        <authorList>
            <consortium name="DOE Joint Genome Institute"/>
            <person name="Kuo A."/>
            <person name="Gay G."/>
            <person name="Dore J."/>
            <person name="Kohler A."/>
            <person name="Nagy L.G."/>
            <person name="Floudas D."/>
            <person name="Copeland A."/>
            <person name="Barry K.W."/>
            <person name="Cichocki N."/>
            <person name="Veneault-Fourrey C."/>
            <person name="LaButti K."/>
            <person name="Lindquist E.A."/>
            <person name="Lipzen A."/>
            <person name="Lundell T."/>
            <person name="Morin E."/>
            <person name="Murat C."/>
            <person name="Sun H."/>
            <person name="Tunlid A."/>
            <person name="Henrissat B."/>
            <person name="Grigoriev I.V."/>
            <person name="Hibbett D.S."/>
            <person name="Martin F."/>
            <person name="Nordberg H.P."/>
            <person name="Cantor M.N."/>
            <person name="Hua S.X."/>
        </authorList>
    </citation>
    <scope>NUCLEOTIDE SEQUENCE [LARGE SCALE GENOMIC DNA]</scope>
    <source>
        <strain evidence="3">h7</strain>
    </source>
</reference>
<evidence type="ECO:0000313" key="2">
    <source>
        <dbReference type="EMBL" id="KIM38275.1"/>
    </source>
</evidence>
<evidence type="ECO:0000256" key="1">
    <source>
        <dbReference type="SAM" id="MobiDB-lite"/>
    </source>
</evidence>
<feature type="region of interest" description="Disordered" evidence="1">
    <location>
        <begin position="1"/>
        <end position="312"/>
    </location>
</feature>
<sequence>MMQPEYLPPGSRTRNVDSFNSRNETISNVSNDNSMEHGIPTRRKRKRRPALRREDDDEDEDEDARPQRSAARGPASNPHFPFNQRPAYGPSAFSTMSANFAPGQVQGMGDAMQNTFDTLMRQAFEQTVPEREEEDSVSEEESTEEEEEEAQDPRMTTPTNGMSNLSLDEDRPAYSRVKSDPQNPYPHPTGTASSPNQEPARSESLPVLPEHMRQPFAMPPNRIAATSGPYARYAPASIPPWNGHHGQQSTAPATPEPQPSIPSAPPGPAPGAYAAPQGEAPNGAYASARMAPPPPPPPPAPRRPGPVFNTIHGDYTKVDQTVHSTNIGSGNTHNMVIQDSFNDNSAKSYAPPAPKARKQGRLRSMFH</sequence>
<feature type="compositionally biased region" description="Basic and acidic residues" evidence="1">
    <location>
        <begin position="168"/>
        <end position="179"/>
    </location>
</feature>
<keyword evidence="3" id="KW-1185">Reference proteome</keyword>
<name>A0A0C3BNN9_HEBCY</name>
<evidence type="ECO:0000313" key="3">
    <source>
        <dbReference type="Proteomes" id="UP000053424"/>
    </source>
</evidence>
<protein>
    <submittedName>
        <fullName evidence="2">Uncharacterized protein</fullName>
    </submittedName>
</protein>
<feature type="compositionally biased region" description="Acidic residues" evidence="1">
    <location>
        <begin position="131"/>
        <end position="150"/>
    </location>
</feature>
<proteinExistence type="predicted"/>
<organism evidence="2 3">
    <name type="scientific">Hebeloma cylindrosporum</name>
    <dbReference type="NCBI Taxonomy" id="76867"/>
    <lineage>
        <taxon>Eukaryota</taxon>
        <taxon>Fungi</taxon>
        <taxon>Dikarya</taxon>
        <taxon>Basidiomycota</taxon>
        <taxon>Agaricomycotina</taxon>
        <taxon>Agaricomycetes</taxon>
        <taxon>Agaricomycetidae</taxon>
        <taxon>Agaricales</taxon>
        <taxon>Agaricineae</taxon>
        <taxon>Hymenogastraceae</taxon>
        <taxon>Hebeloma</taxon>
    </lineage>
</organism>
<dbReference type="OrthoDB" id="2985906at2759"/>
<feature type="compositionally biased region" description="Low complexity" evidence="1">
    <location>
        <begin position="270"/>
        <end position="281"/>
    </location>
</feature>
<dbReference type="HOGENOM" id="CLU_754510_0_0_1"/>
<feature type="compositionally biased region" description="Pro residues" evidence="1">
    <location>
        <begin position="254"/>
        <end position="269"/>
    </location>
</feature>
<feature type="compositionally biased region" description="Polar residues" evidence="1">
    <location>
        <begin position="12"/>
        <end position="33"/>
    </location>
</feature>
<reference evidence="3" key="2">
    <citation type="submission" date="2015-01" db="EMBL/GenBank/DDBJ databases">
        <title>Evolutionary Origins and Diversification of the Mycorrhizal Mutualists.</title>
        <authorList>
            <consortium name="DOE Joint Genome Institute"/>
            <consortium name="Mycorrhizal Genomics Consortium"/>
            <person name="Kohler A."/>
            <person name="Kuo A."/>
            <person name="Nagy L.G."/>
            <person name="Floudas D."/>
            <person name="Copeland A."/>
            <person name="Barry K.W."/>
            <person name="Cichocki N."/>
            <person name="Veneault-Fourrey C."/>
            <person name="LaButti K."/>
            <person name="Lindquist E.A."/>
            <person name="Lipzen A."/>
            <person name="Lundell T."/>
            <person name="Morin E."/>
            <person name="Murat C."/>
            <person name="Riley R."/>
            <person name="Ohm R."/>
            <person name="Sun H."/>
            <person name="Tunlid A."/>
            <person name="Henrissat B."/>
            <person name="Grigoriev I.V."/>
            <person name="Hibbett D.S."/>
            <person name="Martin F."/>
        </authorList>
    </citation>
    <scope>NUCLEOTIDE SEQUENCE [LARGE SCALE GENOMIC DNA]</scope>
    <source>
        <strain evidence="3">h7</strain>
    </source>
</reference>
<dbReference type="EMBL" id="KN831792">
    <property type="protein sequence ID" value="KIM38275.1"/>
    <property type="molecule type" value="Genomic_DNA"/>
</dbReference>
<feature type="compositionally biased region" description="Pro residues" evidence="1">
    <location>
        <begin position="291"/>
        <end position="304"/>
    </location>
</feature>
<feature type="compositionally biased region" description="Polar residues" evidence="1">
    <location>
        <begin position="190"/>
        <end position="199"/>
    </location>
</feature>
<feature type="compositionally biased region" description="Basic residues" evidence="1">
    <location>
        <begin position="355"/>
        <end position="367"/>
    </location>
</feature>
<feature type="compositionally biased region" description="Polar residues" evidence="1">
    <location>
        <begin position="154"/>
        <end position="166"/>
    </location>
</feature>
<accession>A0A0C3BNN9</accession>
<feature type="compositionally biased region" description="Basic residues" evidence="1">
    <location>
        <begin position="40"/>
        <end position="50"/>
    </location>
</feature>